<feature type="region of interest" description="Disordered" evidence="8">
    <location>
        <begin position="482"/>
        <end position="594"/>
    </location>
</feature>
<comment type="caution">
    <text evidence="11">The sequence shown here is derived from an EMBL/GenBank/DDBJ whole genome shotgun (WGS) entry which is preliminary data.</text>
</comment>
<evidence type="ECO:0000256" key="4">
    <source>
        <dbReference type="ARBA" id="ARBA00022741"/>
    </source>
</evidence>
<evidence type="ECO:0000256" key="6">
    <source>
        <dbReference type="ARBA" id="ARBA00022840"/>
    </source>
</evidence>
<keyword evidence="4 7" id="KW-0547">Nucleotide-binding</keyword>
<feature type="compositionally biased region" description="Pro residues" evidence="8">
    <location>
        <begin position="321"/>
        <end position="348"/>
    </location>
</feature>
<keyword evidence="12" id="KW-1185">Reference proteome</keyword>
<dbReference type="EC" id="2.7.11.1" evidence="1"/>
<evidence type="ECO:0000256" key="7">
    <source>
        <dbReference type="PROSITE-ProRule" id="PRU10141"/>
    </source>
</evidence>
<sequence length="1003" mass="102186">MLEIGEVFAGFTVERMLGQGGMGTVYLARHPRLDRLTALKLLNRDLFADARIRARFEREADLAAGLDHPAIVTVFDRGAEGEQLWISMQYVDGIDAATVDPMTLPPERAVQIVDGVADALDYAHGRGVLHRDVKPANILLARSGGGQGERVFLTDFGIARLRADSTHLTQQGMFTATLAYASPEQMTGAELDHRSDQYSLACALYWLFTGIAPFDSPDPNEIIRGTLHLPPPPLSLRRAGLPPAMDAVLAAAMAKHPAARYDSCAAFAKAARKALTPNTPPLLPRAAGYYPPAPQPAPTPYPPHQVPGYPASPRQQVPAPQWRPPAPPQPPAGSPASPPGWQAPPPQPGQQISAQPAVAPQPAQQVPVPQSPIPSPPGVTAHSPSGRLGDQSHVDSASGVQPTGAPTHAPESGRSPDRPAPPARDELRMAEDAAWRSAAAGQPGADGADAAATDVVPMPESARLELANANAPTDVAAIADAGTTHDPASAGPGSAGGNPPTDFASSGADQGGAGSTGSSTGAVTAPGPAEAGRRSVGTAGHVPMAGVVPGGPLDVSAAEVERDSVASSADGETTSGAAGPGAPRSGVETAADSMDASADKPFALGHAVLSPSWHGSATGSGSPENGPASVVDASAGSPAPGADAPAGGSASSTGPSDGSLVPDTGSRGATGPEPGTSTPGVEPDPGPPATHLGAMRTDLPPPPPAARPPGESADRPPEGSAAPGAGQAPDAGRPHGGYAQDNARSAAPAPSVGHQGAAVQGPPQGHGWPGRRRPVARRISGVHRLGWLILAALVMALVALLVALIVVVAPDDDETKPAVAAPSGAATTSSTVAADGSFAAGRRVFPTLVPQGVTAEGAGYRGAHCFAVRSVSELEWKEPALQWNPITVGWQCERTGNGQGAVSYLVLEYATPAQVRSVVDAMPSDIRYPGDKEGIPFDLRRWVVPDPSSSRIHTAHQVISFPGDPERANYLLAVSRRGSSGEGGAPRPSAQEDVIAWWADVRL</sequence>
<dbReference type="Pfam" id="PF00069">
    <property type="entry name" value="Pkinase"/>
    <property type="match status" value="1"/>
</dbReference>
<feature type="binding site" evidence="7">
    <location>
        <position position="40"/>
    </location>
    <ligand>
        <name>ATP</name>
        <dbReference type="ChEBI" id="CHEBI:30616"/>
    </ligand>
</feature>
<feature type="compositionally biased region" description="Polar residues" evidence="8">
    <location>
        <begin position="613"/>
        <end position="623"/>
    </location>
</feature>
<evidence type="ECO:0000256" key="1">
    <source>
        <dbReference type="ARBA" id="ARBA00012513"/>
    </source>
</evidence>
<feature type="region of interest" description="Disordered" evidence="8">
    <location>
        <begin position="613"/>
        <end position="772"/>
    </location>
</feature>
<keyword evidence="6 7" id="KW-0067">ATP-binding</keyword>
<gene>
    <name evidence="11" type="ORF">ACFOW8_15885</name>
</gene>
<dbReference type="InterPro" id="IPR017441">
    <property type="entry name" value="Protein_kinase_ATP_BS"/>
</dbReference>
<dbReference type="RefSeq" id="WP_378551395.1">
    <property type="nucleotide sequence ID" value="NZ_JBHSBA010000007.1"/>
</dbReference>
<feature type="compositionally biased region" description="Low complexity" evidence="8">
    <location>
        <begin position="632"/>
        <end position="659"/>
    </location>
</feature>
<evidence type="ECO:0000259" key="10">
    <source>
        <dbReference type="PROSITE" id="PS50011"/>
    </source>
</evidence>
<keyword evidence="3" id="KW-0808">Transferase</keyword>
<feature type="compositionally biased region" description="Low complexity" evidence="8">
    <location>
        <begin position="487"/>
        <end position="508"/>
    </location>
</feature>
<dbReference type="PANTHER" id="PTHR43289">
    <property type="entry name" value="MITOGEN-ACTIVATED PROTEIN KINASE KINASE KINASE 20-RELATED"/>
    <property type="match status" value="1"/>
</dbReference>
<protein>
    <recommendedName>
        <fullName evidence="1">non-specific serine/threonine protein kinase</fullName>
        <ecNumber evidence="1">2.7.11.1</ecNumber>
    </recommendedName>
</protein>
<evidence type="ECO:0000313" key="12">
    <source>
        <dbReference type="Proteomes" id="UP001595767"/>
    </source>
</evidence>
<dbReference type="SMART" id="SM00220">
    <property type="entry name" value="S_TKc"/>
    <property type="match status" value="1"/>
</dbReference>
<dbReference type="GO" id="GO:0016301">
    <property type="term" value="F:kinase activity"/>
    <property type="evidence" value="ECO:0007669"/>
    <property type="project" value="UniProtKB-KW"/>
</dbReference>
<name>A0ABV8L6U6_9NOCA</name>
<evidence type="ECO:0000313" key="11">
    <source>
        <dbReference type="EMBL" id="MFC4126418.1"/>
    </source>
</evidence>
<feature type="region of interest" description="Disordered" evidence="8">
    <location>
        <begin position="286"/>
        <end position="450"/>
    </location>
</feature>
<feature type="compositionally biased region" description="Pro residues" evidence="8">
    <location>
        <begin position="291"/>
        <end position="305"/>
    </location>
</feature>
<keyword evidence="9" id="KW-0472">Membrane</keyword>
<feature type="compositionally biased region" description="Polar residues" evidence="8">
    <location>
        <begin position="565"/>
        <end position="575"/>
    </location>
</feature>
<dbReference type="InterPro" id="IPR008271">
    <property type="entry name" value="Ser/Thr_kinase_AS"/>
</dbReference>
<organism evidence="11 12">
    <name type="scientific">Nocardia rhizosphaerae</name>
    <dbReference type="NCBI Taxonomy" id="1691571"/>
    <lineage>
        <taxon>Bacteria</taxon>
        <taxon>Bacillati</taxon>
        <taxon>Actinomycetota</taxon>
        <taxon>Actinomycetes</taxon>
        <taxon>Mycobacteriales</taxon>
        <taxon>Nocardiaceae</taxon>
        <taxon>Nocardia</taxon>
    </lineage>
</organism>
<keyword evidence="5 11" id="KW-0418">Kinase</keyword>
<dbReference type="Gene3D" id="3.30.200.20">
    <property type="entry name" value="Phosphorylase Kinase, domain 1"/>
    <property type="match status" value="1"/>
</dbReference>
<dbReference type="Gene3D" id="1.10.510.10">
    <property type="entry name" value="Transferase(Phosphotransferase) domain 1"/>
    <property type="match status" value="1"/>
</dbReference>
<dbReference type="EMBL" id="JBHSBA010000007">
    <property type="protein sequence ID" value="MFC4126418.1"/>
    <property type="molecule type" value="Genomic_DNA"/>
</dbReference>
<dbReference type="PROSITE" id="PS50011">
    <property type="entry name" value="PROTEIN_KINASE_DOM"/>
    <property type="match status" value="1"/>
</dbReference>
<evidence type="ECO:0000256" key="5">
    <source>
        <dbReference type="ARBA" id="ARBA00022777"/>
    </source>
</evidence>
<dbReference type="InterPro" id="IPR011009">
    <property type="entry name" value="Kinase-like_dom_sf"/>
</dbReference>
<dbReference type="PROSITE" id="PS00107">
    <property type="entry name" value="PROTEIN_KINASE_ATP"/>
    <property type="match status" value="1"/>
</dbReference>
<feature type="transmembrane region" description="Helical" evidence="9">
    <location>
        <begin position="785"/>
        <end position="809"/>
    </location>
</feature>
<accession>A0ABV8L6U6</accession>
<proteinExistence type="predicted"/>
<dbReference type="PROSITE" id="PS00108">
    <property type="entry name" value="PROTEIN_KINASE_ST"/>
    <property type="match status" value="1"/>
</dbReference>
<dbReference type="CDD" id="cd14014">
    <property type="entry name" value="STKc_PknB_like"/>
    <property type="match status" value="1"/>
</dbReference>
<dbReference type="InterPro" id="IPR000719">
    <property type="entry name" value="Prot_kinase_dom"/>
</dbReference>
<keyword evidence="9" id="KW-0812">Transmembrane</keyword>
<dbReference type="PANTHER" id="PTHR43289:SF6">
    <property type="entry name" value="SERINE_THREONINE-PROTEIN KINASE NEKL-3"/>
    <property type="match status" value="1"/>
</dbReference>
<feature type="compositionally biased region" description="Low complexity" evidence="8">
    <location>
        <begin position="438"/>
        <end position="450"/>
    </location>
</feature>
<feature type="domain" description="Protein kinase" evidence="10">
    <location>
        <begin position="11"/>
        <end position="275"/>
    </location>
</feature>
<keyword evidence="2" id="KW-0723">Serine/threonine-protein kinase</keyword>
<feature type="compositionally biased region" description="Basic and acidic residues" evidence="8">
    <location>
        <begin position="423"/>
        <end position="434"/>
    </location>
</feature>
<feature type="compositionally biased region" description="Low complexity" evidence="8">
    <location>
        <begin position="718"/>
        <end position="731"/>
    </location>
</feature>
<evidence type="ECO:0000256" key="3">
    <source>
        <dbReference type="ARBA" id="ARBA00022679"/>
    </source>
</evidence>
<feature type="compositionally biased region" description="Low complexity" evidence="8">
    <location>
        <begin position="349"/>
        <end position="368"/>
    </location>
</feature>
<feature type="compositionally biased region" description="Low complexity" evidence="8">
    <location>
        <begin position="516"/>
        <end position="527"/>
    </location>
</feature>
<evidence type="ECO:0000256" key="2">
    <source>
        <dbReference type="ARBA" id="ARBA00022527"/>
    </source>
</evidence>
<dbReference type="SUPFAM" id="SSF56112">
    <property type="entry name" value="Protein kinase-like (PK-like)"/>
    <property type="match status" value="1"/>
</dbReference>
<keyword evidence="9" id="KW-1133">Transmembrane helix</keyword>
<reference evidence="12" key="1">
    <citation type="journal article" date="2019" name="Int. J. Syst. Evol. Microbiol.">
        <title>The Global Catalogue of Microorganisms (GCM) 10K type strain sequencing project: providing services to taxonomists for standard genome sequencing and annotation.</title>
        <authorList>
            <consortium name="The Broad Institute Genomics Platform"/>
            <consortium name="The Broad Institute Genome Sequencing Center for Infectious Disease"/>
            <person name="Wu L."/>
            <person name="Ma J."/>
        </authorList>
    </citation>
    <scope>NUCLEOTIDE SEQUENCE [LARGE SCALE GENOMIC DNA]</scope>
    <source>
        <strain evidence="12">CGMCC 4.7204</strain>
    </source>
</reference>
<dbReference type="Proteomes" id="UP001595767">
    <property type="component" value="Unassembled WGS sequence"/>
</dbReference>
<evidence type="ECO:0000256" key="9">
    <source>
        <dbReference type="SAM" id="Phobius"/>
    </source>
</evidence>
<evidence type="ECO:0000256" key="8">
    <source>
        <dbReference type="SAM" id="MobiDB-lite"/>
    </source>
</evidence>